<gene>
    <name evidence="1" type="ORF">J1N35_043545</name>
</gene>
<dbReference type="EMBL" id="JAIQCV010000013">
    <property type="protein sequence ID" value="KAH1031371.1"/>
    <property type="molecule type" value="Genomic_DNA"/>
</dbReference>
<feature type="non-terminal residue" evidence="1">
    <location>
        <position position="80"/>
    </location>
</feature>
<keyword evidence="2" id="KW-1185">Reference proteome</keyword>
<organism evidence="1 2">
    <name type="scientific">Gossypium stocksii</name>
    <dbReference type="NCBI Taxonomy" id="47602"/>
    <lineage>
        <taxon>Eukaryota</taxon>
        <taxon>Viridiplantae</taxon>
        <taxon>Streptophyta</taxon>
        <taxon>Embryophyta</taxon>
        <taxon>Tracheophyta</taxon>
        <taxon>Spermatophyta</taxon>
        <taxon>Magnoliopsida</taxon>
        <taxon>eudicotyledons</taxon>
        <taxon>Gunneridae</taxon>
        <taxon>Pentapetalae</taxon>
        <taxon>rosids</taxon>
        <taxon>malvids</taxon>
        <taxon>Malvales</taxon>
        <taxon>Malvaceae</taxon>
        <taxon>Malvoideae</taxon>
        <taxon>Gossypium</taxon>
    </lineage>
</organism>
<protein>
    <submittedName>
        <fullName evidence="1">Uncharacterized protein</fullName>
    </submittedName>
</protein>
<comment type="caution">
    <text evidence="1">The sequence shown here is derived from an EMBL/GenBank/DDBJ whole genome shotgun (WGS) entry which is preliminary data.</text>
</comment>
<feature type="non-terminal residue" evidence="1">
    <location>
        <position position="1"/>
    </location>
</feature>
<accession>A0A9D3ZF65</accession>
<reference evidence="1 2" key="1">
    <citation type="journal article" date="2021" name="Plant Biotechnol. J.">
        <title>Multi-omics assisted identification of the key and species-specific regulatory components of drought-tolerant mechanisms in Gossypium stocksii.</title>
        <authorList>
            <person name="Yu D."/>
            <person name="Ke L."/>
            <person name="Zhang D."/>
            <person name="Wu Y."/>
            <person name="Sun Y."/>
            <person name="Mei J."/>
            <person name="Sun J."/>
            <person name="Sun Y."/>
        </authorList>
    </citation>
    <scope>NUCLEOTIDE SEQUENCE [LARGE SCALE GENOMIC DNA]</scope>
    <source>
        <strain evidence="2">cv. E1</strain>
        <tissue evidence="1">Leaf</tissue>
    </source>
</reference>
<dbReference type="Proteomes" id="UP000828251">
    <property type="component" value="Unassembled WGS sequence"/>
</dbReference>
<sequence>VDNEEGAEKKKGFETDNDPIWEFGLDSSQIALFSKLEPIPIELEESGSDGEIQKMLEEPIWILRHMHIHPTCLILILMLK</sequence>
<dbReference type="AlphaFoldDB" id="A0A9D3ZF65"/>
<name>A0A9D3ZF65_9ROSI</name>
<proteinExistence type="predicted"/>
<evidence type="ECO:0000313" key="1">
    <source>
        <dbReference type="EMBL" id="KAH1031371.1"/>
    </source>
</evidence>
<evidence type="ECO:0000313" key="2">
    <source>
        <dbReference type="Proteomes" id="UP000828251"/>
    </source>
</evidence>